<organism evidence="1 2">
    <name type="scientific">Patella caerulea</name>
    <name type="common">Rayed Mediterranean limpet</name>
    <dbReference type="NCBI Taxonomy" id="87958"/>
    <lineage>
        <taxon>Eukaryota</taxon>
        <taxon>Metazoa</taxon>
        <taxon>Spiralia</taxon>
        <taxon>Lophotrochozoa</taxon>
        <taxon>Mollusca</taxon>
        <taxon>Gastropoda</taxon>
        <taxon>Patellogastropoda</taxon>
        <taxon>Patelloidea</taxon>
        <taxon>Patellidae</taxon>
        <taxon>Patella</taxon>
    </lineage>
</organism>
<gene>
    <name evidence="1" type="ORF">SNE40_015363</name>
</gene>
<protein>
    <submittedName>
        <fullName evidence="1">Uncharacterized protein</fullName>
    </submittedName>
</protein>
<comment type="caution">
    <text evidence="1">The sequence shown here is derived from an EMBL/GenBank/DDBJ whole genome shotgun (WGS) entry which is preliminary data.</text>
</comment>
<dbReference type="EMBL" id="JAZGQO010000010">
    <property type="protein sequence ID" value="KAK6177219.1"/>
    <property type="molecule type" value="Genomic_DNA"/>
</dbReference>
<dbReference type="AlphaFoldDB" id="A0AAN8JKG4"/>
<proteinExistence type="predicted"/>
<evidence type="ECO:0000313" key="2">
    <source>
        <dbReference type="Proteomes" id="UP001347796"/>
    </source>
</evidence>
<name>A0AAN8JKG4_PATCE</name>
<reference evidence="1 2" key="1">
    <citation type="submission" date="2024-01" db="EMBL/GenBank/DDBJ databases">
        <title>The genome of the rayed Mediterranean limpet Patella caerulea (Linnaeus, 1758).</title>
        <authorList>
            <person name="Anh-Thu Weber A."/>
            <person name="Halstead-Nussloch G."/>
        </authorList>
    </citation>
    <scope>NUCLEOTIDE SEQUENCE [LARGE SCALE GENOMIC DNA]</scope>
    <source>
        <strain evidence="1">AATW-2023a</strain>
        <tissue evidence="1">Whole specimen</tissue>
    </source>
</reference>
<keyword evidence="2" id="KW-1185">Reference proteome</keyword>
<sequence>MTLSYRVQPHRQKLTKQNVSTLTLHLDDEQRPFLSPPSSEADINDGDYFKQIRQRRKCYGKLKTSARQSERDKTFLNMALSGKPCLENLSTTNTQVSKTSEEMVKLPNSVEQNRRPTSKPIVGDLNKTAFTEKNENLLPPVSQILQIRPDWETKSYLKDDFGFSNQRTDSFLGIKTSSFIKTQDDLDGKMAAQARRHLFACANVGSVRKSCRANESVYRLKQTLRPISEKRRTVFSGPNPTQLERFSTVPKPTRVFTRSEITRRVTLDRGNTFIPEINGFSILN</sequence>
<accession>A0AAN8JKG4</accession>
<evidence type="ECO:0000313" key="1">
    <source>
        <dbReference type="EMBL" id="KAK6177219.1"/>
    </source>
</evidence>
<dbReference type="Proteomes" id="UP001347796">
    <property type="component" value="Unassembled WGS sequence"/>
</dbReference>